<evidence type="ECO:0000256" key="1">
    <source>
        <dbReference type="SAM" id="Phobius"/>
    </source>
</evidence>
<keyword evidence="3" id="KW-1185">Reference proteome</keyword>
<feature type="transmembrane region" description="Helical" evidence="1">
    <location>
        <begin position="108"/>
        <end position="126"/>
    </location>
</feature>
<comment type="caution">
    <text evidence="2">The sequence shown here is derived from an EMBL/GenBank/DDBJ whole genome shotgun (WGS) entry which is preliminary data.</text>
</comment>
<keyword evidence="1" id="KW-0472">Membrane</keyword>
<feature type="transmembrane region" description="Helical" evidence="1">
    <location>
        <begin position="6"/>
        <end position="26"/>
    </location>
</feature>
<dbReference type="EMBL" id="QPMM01000001">
    <property type="protein sequence ID" value="RFS26638.1"/>
    <property type="molecule type" value="Genomic_DNA"/>
</dbReference>
<gene>
    <name evidence="2" type="ORF">DVR12_02285</name>
</gene>
<protein>
    <recommendedName>
        <fullName evidence="4">DUF3592 domain-containing protein</fullName>
    </recommendedName>
</protein>
<organism evidence="2 3">
    <name type="scientific">Chitinophaga silvatica</name>
    <dbReference type="NCBI Taxonomy" id="2282649"/>
    <lineage>
        <taxon>Bacteria</taxon>
        <taxon>Pseudomonadati</taxon>
        <taxon>Bacteroidota</taxon>
        <taxon>Chitinophagia</taxon>
        <taxon>Chitinophagales</taxon>
        <taxon>Chitinophagaceae</taxon>
        <taxon>Chitinophaga</taxon>
    </lineage>
</organism>
<keyword evidence="1" id="KW-1133">Transmembrane helix</keyword>
<proteinExistence type="predicted"/>
<evidence type="ECO:0000313" key="3">
    <source>
        <dbReference type="Proteomes" id="UP000260644"/>
    </source>
</evidence>
<evidence type="ECO:0000313" key="2">
    <source>
        <dbReference type="EMBL" id="RFS26638.1"/>
    </source>
</evidence>
<name>A0A3E1YGZ9_9BACT</name>
<evidence type="ECO:0008006" key="4">
    <source>
        <dbReference type="Google" id="ProtNLM"/>
    </source>
</evidence>
<dbReference type="Proteomes" id="UP000260644">
    <property type="component" value="Unassembled WGS sequence"/>
</dbReference>
<accession>A0A3E1YGZ9</accession>
<reference evidence="2 3" key="1">
    <citation type="submission" date="2018-07" db="EMBL/GenBank/DDBJ databases">
        <title>Chitinophaga K2CV101002-2 sp. nov., isolated from a monsoon evergreen broad-leaved forest soil.</title>
        <authorList>
            <person name="Lv Y."/>
        </authorList>
    </citation>
    <scope>NUCLEOTIDE SEQUENCE [LARGE SCALE GENOMIC DNA]</scope>
    <source>
        <strain evidence="2 3">GDMCC 1.1288</strain>
    </source>
</reference>
<dbReference type="AlphaFoldDB" id="A0A3E1YGZ9"/>
<keyword evidence="1" id="KW-0812">Transmembrane</keyword>
<sequence length="135" mass="15854">MSKNAISILVIFIISVLYLFLSFNRLQETKKTISKENLISVTIARIDCNQSHGRSSLIFKYNDGIHHANLTYNQCLKYKIGDQVQLYYNQNYEWYIIKDSGYESEDKSAIIIACIIITTIFIYWSYKLYLKLSKK</sequence>